<evidence type="ECO:0000313" key="3">
    <source>
        <dbReference type="Proteomes" id="UP000234632"/>
    </source>
</evidence>
<reference evidence="2 3" key="1">
    <citation type="submission" date="2015-12" db="EMBL/GenBank/DDBJ databases">
        <authorList>
            <person name="Shamseldin A."/>
            <person name="Moawad H."/>
            <person name="Abd El-Rahim W.M."/>
            <person name="Sadowsky M.J."/>
        </authorList>
    </citation>
    <scope>NUCLEOTIDE SEQUENCE [LARGE SCALE GENOMIC DNA]</scope>
    <source>
        <strain evidence="2 3">S43</strain>
    </source>
</reference>
<proteinExistence type="predicted"/>
<dbReference type="EMBL" id="LOMZ01000004">
    <property type="protein sequence ID" value="PLC10748.1"/>
    <property type="molecule type" value="Genomic_DNA"/>
</dbReference>
<organism evidence="2 3">
    <name type="scientific">Kocuria flava</name>
    <dbReference type="NCBI Taxonomy" id="446860"/>
    <lineage>
        <taxon>Bacteria</taxon>
        <taxon>Bacillati</taxon>
        <taxon>Actinomycetota</taxon>
        <taxon>Actinomycetes</taxon>
        <taxon>Micrococcales</taxon>
        <taxon>Micrococcaceae</taxon>
        <taxon>Kocuria</taxon>
    </lineage>
</organism>
<comment type="caution">
    <text evidence="2">The sequence shown here is derived from an EMBL/GenBank/DDBJ whole genome shotgun (WGS) entry which is preliminary data.</text>
</comment>
<dbReference type="RefSeq" id="WP_101853407.1">
    <property type="nucleotide sequence ID" value="NZ_JALJPS010000059.1"/>
</dbReference>
<dbReference type="AlphaFoldDB" id="A0A2N4SXN7"/>
<evidence type="ECO:0000256" key="1">
    <source>
        <dbReference type="SAM" id="MobiDB-lite"/>
    </source>
</evidence>
<gene>
    <name evidence="2" type="ORF">AUQ48_16995</name>
</gene>
<accession>A0A2N4SXN7</accession>
<feature type="region of interest" description="Disordered" evidence="1">
    <location>
        <begin position="50"/>
        <end position="71"/>
    </location>
</feature>
<evidence type="ECO:0000313" key="2">
    <source>
        <dbReference type="EMBL" id="PLC10748.1"/>
    </source>
</evidence>
<evidence type="ECO:0008006" key="4">
    <source>
        <dbReference type="Google" id="ProtNLM"/>
    </source>
</evidence>
<sequence length="71" mass="7839">MTEYQQPKLQGHKVALMARVSPAQHRTAIEASHRAGLSMAEYIGALIDRDAGRSNKLDNREEPRLPLANSA</sequence>
<name>A0A2N4SXN7_9MICC</name>
<dbReference type="Proteomes" id="UP000234632">
    <property type="component" value="Unassembled WGS sequence"/>
</dbReference>
<protein>
    <recommendedName>
        <fullName evidence="4">Toxin-antitoxin system HicB family antitoxin</fullName>
    </recommendedName>
</protein>
<feature type="compositionally biased region" description="Basic and acidic residues" evidence="1">
    <location>
        <begin position="50"/>
        <end position="64"/>
    </location>
</feature>